<dbReference type="InterPro" id="IPR000524">
    <property type="entry name" value="Tscrpt_reg_HTH_GntR"/>
</dbReference>
<dbReference type="AlphaFoldDB" id="A0A543FT50"/>
<evidence type="ECO:0000259" key="4">
    <source>
        <dbReference type="PROSITE" id="PS50949"/>
    </source>
</evidence>
<keyword evidence="6" id="KW-1185">Reference proteome</keyword>
<organism evidence="5 6">
    <name type="scientific">Pseudonocardia cypriaca</name>
    <dbReference type="NCBI Taxonomy" id="882449"/>
    <lineage>
        <taxon>Bacteria</taxon>
        <taxon>Bacillati</taxon>
        <taxon>Actinomycetota</taxon>
        <taxon>Actinomycetes</taxon>
        <taxon>Pseudonocardiales</taxon>
        <taxon>Pseudonocardiaceae</taxon>
        <taxon>Pseudonocardia</taxon>
    </lineage>
</organism>
<evidence type="ECO:0000313" key="5">
    <source>
        <dbReference type="EMBL" id="TQM36992.1"/>
    </source>
</evidence>
<dbReference type="InterPro" id="IPR011711">
    <property type="entry name" value="GntR_C"/>
</dbReference>
<dbReference type="InterPro" id="IPR036388">
    <property type="entry name" value="WH-like_DNA-bd_sf"/>
</dbReference>
<reference evidence="5 6" key="1">
    <citation type="submission" date="2019-06" db="EMBL/GenBank/DDBJ databases">
        <title>Sequencing the genomes of 1000 actinobacteria strains.</title>
        <authorList>
            <person name="Klenk H.-P."/>
        </authorList>
    </citation>
    <scope>NUCLEOTIDE SEQUENCE [LARGE SCALE GENOMIC DNA]</scope>
    <source>
        <strain evidence="5 6">DSM 45511</strain>
    </source>
</reference>
<dbReference type="SUPFAM" id="SSF48008">
    <property type="entry name" value="GntR ligand-binding domain-like"/>
    <property type="match status" value="1"/>
</dbReference>
<proteinExistence type="predicted"/>
<evidence type="ECO:0000313" key="6">
    <source>
        <dbReference type="Proteomes" id="UP000319818"/>
    </source>
</evidence>
<keyword evidence="2 5" id="KW-0238">DNA-binding</keyword>
<dbReference type="PANTHER" id="PTHR43537:SF20">
    <property type="entry name" value="HTH-TYPE TRANSCRIPTIONAL REPRESSOR GLAR"/>
    <property type="match status" value="1"/>
</dbReference>
<comment type="caution">
    <text evidence="5">The sequence shown here is derived from an EMBL/GenBank/DDBJ whole genome shotgun (WGS) entry which is preliminary data.</text>
</comment>
<dbReference type="InterPro" id="IPR008920">
    <property type="entry name" value="TF_FadR/GntR_C"/>
</dbReference>
<keyword evidence="1" id="KW-0805">Transcription regulation</keyword>
<dbReference type="InterPro" id="IPR036390">
    <property type="entry name" value="WH_DNA-bd_sf"/>
</dbReference>
<evidence type="ECO:0000256" key="1">
    <source>
        <dbReference type="ARBA" id="ARBA00023015"/>
    </source>
</evidence>
<sequence length="221" mass="24365">MAGRGKTINGAAYDRLRADILSGRLRPGERLKFAGLSQQYEVSMSVLREALAKLSAEKLVVGAPQQGFRVVPLSTEDLEDLTAVRCDVEGLAFRYSIERGDLVWESRVIAAHHTLERTPMMVEGDPQLFSEAWAAAHSDFHLALFEGCGSPRLIGLASSLRDSAELYRRWSRPLGDPGRDIAAEHRALRDAALDRDADAGVRLLNAHISRTTYKLLDAVAR</sequence>
<dbReference type="PANTHER" id="PTHR43537">
    <property type="entry name" value="TRANSCRIPTIONAL REGULATOR, GNTR FAMILY"/>
    <property type="match status" value="1"/>
</dbReference>
<dbReference type="Gene3D" id="1.20.120.530">
    <property type="entry name" value="GntR ligand-binding domain-like"/>
    <property type="match status" value="1"/>
</dbReference>
<dbReference type="OrthoDB" id="8680240at2"/>
<gene>
    <name evidence="5" type="ORF">FB388_4189</name>
</gene>
<feature type="domain" description="HTH gntR-type" evidence="4">
    <location>
        <begin position="6"/>
        <end position="73"/>
    </location>
</feature>
<evidence type="ECO:0000256" key="3">
    <source>
        <dbReference type="ARBA" id="ARBA00023163"/>
    </source>
</evidence>
<dbReference type="SUPFAM" id="SSF46785">
    <property type="entry name" value="Winged helix' DNA-binding domain"/>
    <property type="match status" value="1"/>
</dbReference>
<dbReference type="Pfam" id="PF00392">
    <property type="entry name" value="GntR"/>
    <property type="match status" value="1"/>
</dbReference>
<protein>
    <submittedName>
        <fullName evidence="5">DNA-binding GntR family transcriptional regulator</fullName>
    </submittedName>
</protein>
<dbReference type="SMART" id="SM00895">
    <property type="entry name" value="FCD"/>
    <property type="match status" value="1"/>
</dbReference>
<dbReference type="Pfam" id="PF07729">
    <property type="entry name" value="FCD"/>
    <property type="match status" value="1"/>
</dbReference>
<dbReference type="RefSeq" id="WP_142103885.1">
    <property type="nucleotide sequence ID" value="NZ_VFPH01000002.1"/>
</dbReference>
<keyword evidence="3" id="KW-0804">Transcription</keyword>
<dbReference type="PROSITE" id="PS50949">
    <property type="entry name" value="HTH_GNTR"/>
    <property type="match status" value="1"/>
</dbReference>
<name>A0A543FT50_9PSEU</name>
<dbReference type="GO" id="GO:0003700">
    <property type="term" value="F:DNA-binding transcription factor activity"/>
    <property type="evidence" value="ECO:0007669"/>
    <property type="project" value="InterPro"/>
</dbReference>
<accession>A0A543FT50</accession>
<dbReference type="EMBL" id="VFPH01000002">
    <property type="protein sequence ID" value="TQM36992.1"/>
    <property type="molecule type" value="Genomic_DNA"/>
</dbReference>
<dbReference type="SMART" id="SM00345">
    <property type="entry name" value="HTH_GNTR"/>
    <property type="match status" value="1"/>
</dbReference>
<dbReference type="Gene3D" id="1.10.10.10">
    <property type="entry name" value="Winged helix-like DNA-binding domain superfamily/Winged helix DNA-binding domain"/>
    <property type="match status" value="1"/>
</dbReference>
<dbReference type="Proteomes" id="UP000319818">
    <property type="component" value="Unassembled WGS sequence"/>
</dbReference>
<dbReference type="CDD" id="cd07377">
    <property type="entry name" value="WHTH_GntR"/>
    <property type="match status" value="1"/>
</dbReference>
<dbReference type="GO" id="GO:0003677">
    <property type="term" value="F:DNA binding"/>
    <property type="evidence" value="ECO:0007669"/>
    <property type="project" value="UniProtKB-KW"/>
</dbReference>
<evidence type="ECO:0000256" key="2">
    <source>
        <dbReference type="ARBA" id="ARBA00023125"/>
    </source>
</evidence>